<keyword evidence="4" id="KW-1185">Reference proteome</keyword>
<evidence type="ECO:0000313" key="2">
    <source>
        <dbReference type="EMBL" id="BAR97860.1"/>
    </source>
</evidence>
<reference evidence="3" key="2">
    <citation type="submission" date="2015-11" db="EMBL/GenBank/DDBJ databases">
        <authorList>
            <person name="Zhang Y."/>
            <person name="Guo Z."/>
        </authorList>
    </citation>
    <scope>NUCLEOTIDE SEQUENCE</scope>
    <source>
        <strain evidence="3">1</strain>
    </source>
</reference>
<feature type="transmembrane region" description="Helical" evidence="1">
    <location>
        <begin position="107"/>
        <end position="125"/>
    </location>
</feature>
<gene>
    <name evidence="2" type="ORF">BV133_267</name>
    <name evidence="3" type="ORF">BVIRIDIS_04940</name>
</gene>
<feature type="transmembrane region" description="Helical" evidence="1">
    <location>
        <begin position="22"/>
        <end position="45"/>
    </location>
</feature>
<dbReference type="EMBL" id="AP014854">
    <property type="protein sequence ID" value="BAR97860.1"/>
    <property type="molecule type" value="Genomic_DNA"/>
</dbReference>
<organism evidence="3 4">
    <name type="scientific">Blastochloris viridis</name>
    <name type="common">Rhodopseudomonas viridis</name>
    <dbReference type="NCBI Taxonomy" id="1079"/>
    <lineage>
        <taxon>Bacteria</taxon>
        <taxon>Pseudomonadati</taxon>
        <taxon>Pseudomonadota</taxon>
        <taxon>Alphaproteobacteria</taxon>
        <taxon>Hyphomicrobiales</taxon>
        <taxon>Blastochloridaceae</taxon>
        <taxon>Blastochloris</taxon>
    </lineage>
</organism>
<dbReference type="AlphaFoldDB" id="A0A0H5B6Q3"/>
<reference evidence="2" key="1">
    <citation type="journal article" date="2015" name="Genome Announc.">
        <title>Complete Genome Sequence of the Bacteriochlorophyll b-Producing Photosynthetic Bacterium Blastochloris viridis.</title>
        <authorList>
            <person name="Tsukatani Y."/>
            <person name="Hirose Y."/>
            <person name="Harada J."/>
            <person name="Misawa N."/>
            <person name="Mori K."/>
            <person name="Inoue K."/>
            <person name="Tamiaki H."/>
        </authorList>
    </citation>
    <scope>NUCLEOTIDE SEQUENCE [LARGE SCALE GENOMIC DNA]</scope>
    <source>
        <strain evidence="2">DSM 133</strain>
    </source>
</reference>
<evidence type="ECO:0000313" key="4">
    <source>
        <dbReference type="Proteomes" id="UP000065734"/>
    </source>
</evidence>
<keyword evidence="1" id="KW-0812">Transmembrane</keyword>
<evidence type="ECO:0000256" key="1">
    <source>
        <dbReference type="SAM" id="Phobius"/>
    </source>
</evidence>
<accession>A0A0H5B6Q3</accession>
<dbReference type="KEGG" id="bvr:BVIR_1051"/>
<proteinExistence type="predicted"/>
<name>A0A0H5B6Q3_BLAVI</name>
<keyword evidence="1" id="KW-0472">Membrane</keyword>
<keyword evidence="1" id="KW-1133">Transmembrane helix</keyword>
<evidence type="ECO:0000313" key="3">
    <source>
        <dbReference type="EMBL" id="CUU41501.1"/>
    </source>
</evidence>
<dbReference type="RefSeq" id="WP_055036725.1">
    <property type="nucleotide sequence ID" value="NZ_AP014854.2"/>
</dbReference>
<protein>
    <submittedName>
        <fullName evidence="3">Uncharacterized protein</fullName>
    </submittedName>
</protein>
<reference evidence="4" key="3">
    <citation type="journal article" date="2016" name="Genome Announc.">
        <title>Revised genome sequence of the purple photosynthetic bacterium Blastochloris viridis.</title>
        <authorList>
            <person name="Liu L.N."/>
            <person name="Faulkner M."/>
            <person name="Liu X."/>
            <person name="Huang F."/>
            <person name="Darby A.C."/>
            <person name="Hall N."/>
        </authorList>
    </citation>
    <scope>NUCLEOTIDE SEQUENCE [LARGE SCALE GENOMIC DNA]</scope>
    <source>
        <strain evidence="4">ATCC 19567 / DSM 133 / F</strain>
    </source>
</reference>
<dbReference type="EMBL" id="LN907867">
    <property type="protein sequence ID" value="CUU41501.1"/>
    <property type="molecule type" value="Genomic_DNA"/>
</dbReference>
<dbReference type="Proteomes" id="UP000065734">
    <property type="component" value="Chromosome I"/>
</dbReference>
<sequence length="148" mass="16391">MSDLGLQQQPAPAKPKPRRRGFWAWLGFSIVVTMVTTMSVGLLCYHTGFLRIPFIANTVCGSGLQIGFVLTEYPNPQTGLTLVDKQLGCFDMTGQLVGGASFAMLKLWLIGAVIWSGVLEALLGWRRRWELRRAEQEAKDATANLARH</sequence>